<protein>
    <submittedName>
        <fullName evidence="4">Ribosomal protein S18 acetylase RimI</fullName>
    </submittedName>
</protein>
<dbReference type="InterPro" id="IPR016181">
    <property type="entry name" value="Acyl_CoA_acyltransferase"/>
</dbReference>
<dbReference type="GO" id="GO:0005840">
    <property type="term" value="C:ribosome"/>
    <property type="evidence" value="ECO:0007669"/>
    <property type="project" value="UniProtKB-KW"/>
</dbReference>
<dbReference type="EMBL" id="FOXQ01000006">
    <property type="protein sequence ID" value="SFQ19325.1"/>
    <property type="molecule type" value="Genomic_DNA"/>
</dbReference>
<reference evidence="4 5" key="1">
    <citation type="submission" date="2016-10" db="EMBL/GenBank/DDBJ databases">
        <authorList>
            <person name="de Groot N.N."/>
        </authorList>
    </citation>
    <scope>NUCLEOTIDE SEQUENCE [LARGE SCALE GENOMIC DNA]</scope>
    <source>
        <strain evidence="4 5">DSM 28286</strain>
    </source>
</reference>
<dbReference type="Pfam" id="PF13673">
    <property type="entry name" value="Acetyltransf_10"/>
    <property type="match status" value="1"/>
</dbReference>
<dbReference type="Proteomes" id="UP000199031">
    <property type="component" value="Unassembled WGS sequence"/>
</dbReference>
<sequence>MNLDITIRRATETDIPTIHKMAHAIWPPTFGDILSADQINYMLNLIYSEASLLSQLKEGHIFLLAEEGDIPIAYADYSLLKNGIYKLNKIYILPSHQGKGVGRLLIEHIIQSIKKENATSLLLNVNRYNKAKGMYERLGFKVIGEEDIDIGKGYFMNDYIMEKSLR</sequence>
<proteinExistence type="predicted"/>
<dbReference type="SUPFAM" id="SSF55729">
    <property type="entry name" value="Acyl-CoA N-acyltransferases (Nat)"/>
    <property type="match status" value="1"/>
</dbReference>
<organism evidence="4 5">
    <name type="scientific">Parafilimonas terrae</name>
    <dbReference type="NCBI Taxonomy" id="1465490"/>
    <lineage>
        <taxon>Bacteria</taxon>
        <taxon>Pseudomonadati</taxon>
        <taxon>Bacteroidota</taxon>
        <taxon>Chitinophagia</taxon>
        <taxon>Chitinophagales</taxon>
        <taxon>Chitinophagaceae</taxon>
        <taxon>Parafilimonas</taxon>
    </lineage>
</organism>
<feature type="domain" description="N-acetyltransferase" evidence="3">
    <location>
        <begin position="5"/>
        <end position="166"/>
    </location>
</feature>
<dbReference type="AlphaFoldDB" id="A0A1I5WI30"/>
<dbReference type="STRING" id="1465490.SAMN05444277_106201"/>
<dbReference type="InterPro" id="IPR050832">
    <property type="entry name" value="Bact_Acetyltransf"/>
</dbReference>
<keyword evidence="4" id="KW-0687">Ribonucleoprotein</keyword>
<keyword evidence="2" id="KW-0012">Acyltransferase</keyword>
<dbReference type="CDD" id="cd04301">
    <property type="entry name" value="NAT_SF"/>
    <property type="match status" value="1"/>
</dbReference>
<keyword evidence="4" id="KW-0689">Ribosomal protein</keyword>
<evidence type="ECO:0000256" key="2">
    <source>
        <dbReference type="ARBA" id="ARBA00023315"/>
    </source>
</evidence>
<dbReference type="PROSITE" id="PS51186">
    <property type="entry name" value="GNAT"/>
    <property type="match status" value="1"/>
</dbReference>
<accession>A0A1I5WI30</accession>
<dbReference type="Gene3D" id="3.40.630.30">
    <property type="match status" value="1"/>
</dbReference>
<keyword evidence="5" id="KW-1185">Reference proteome</keyword>
<evidence type="ECO:0000256" key="1">
    <source>
        <dbReference type="ARBA" id="ARBA00022679"/>
    </source>
</evidence>
<dbReference type="PANTHER" id="PTHR43877:SF1">
    <property type="entry name" value="ACETYLTRANSFERASE"/>
    <property type="match status" value="1"/>
</dbReference>
<dbReference type="InterPro" id="IPR000182">
    <property type="entry name" value="GNAT_dom"/>
</dbReference>
<evidence type="ECO:0000313" key="4">
    <source>
        <dbReference type="EMBL" id="SFQ19325.1"/>
    </source>
</evidence>
<evidence type="ECO:0000313" key="5">
    <source>
        <dbReference type="Proteomes" id="UP000199031"/>
    </source>
</evidence>
<dbReference type="GO" id="GO:0016747">
    <property type="term" value="F:acyltransferase activity, transferring groups other than amino-acyl groups"/>
    <property type="evidence" value="ECO:0007669"/>
    <property type="project" value="InterPro"/>
</dbReference>
<dbReference type="RefSeq" id="WP_090658572.1">
    <property type="nucleotide sequence ID" value="NZ_FOXQ01000006.1"/>
</dbReference>
<dbReference type="PANTHER" id="PTHR43877">
    <property type="entry name" value="AMINOALKYLPHOSPHONATE N-ACETYLTRANSFERASE-RELATED-RELATED"/>
    <property type="match status" value="1"/>
</dbReference>
<evidence type="ECO:0000259" key="3">
    <source>
        <dbReference type="PROSITE" id="PS51186"/>
    </source>
</evidence>
<keyword evidence="1" id="KW-0808">Transferase</keyword>
<name>A0A1I5WI30_9BACT</name>
<gene>
    <name evidence="4" type="ORF">SAMN05444277_106201</name>
</gene>
<dbReference type="OrthoDB" id="9800604at2"/>